<feature type="compositionally biased region" description="Gly residues" evidence="2">
    <location>
        <begin position="286"/>
        <end position="295"/>
    </location>
</feature>
<dbReference type="RefSeq" id="XP_026294338.1">
    <property type="nucleotide sequence ID" value="XM_026438553.2"/>
</dbReference>
<evidence type="ECO:0000313" key="4">
    <source>
        <dbReference type="Proteomes" id="UP000504606"/>
    </source>
</evidence>
<dbReference type="PROSITE" id="PS50118">
    <property type="entry name" value="HMG_BOX_2"/>
    <property type="match status" value="1"/>
</dbReference>
<dbReference type="GeneID" id="113218278"/>
<sequence length="456" mass="50016">MDRFQKGKKKKSIDDGEMFEPFASPKRGKQEGDLEVTGVSRSGRVRKKSSKLMDFESPDEIDYRVKRTSKADTMSPAPSRGPGPAKKTPKSQTPAHSFSRPMPPPQQIHQPEPDLSDDDDARFGVKLEQGSSESESDSEMFPAPEGVECDFSSEDSLGSEDDLDEDPLMDERHVPSHQGFQRIDAVEPPPAQSTYMMEKSSKKKLIIRDGKIVGRMKAQRKDKGKTRFTAYMLWAKEKRQDLTRKHPDMDFAQMSKRLGELWATVPYNEKYAWKRRAERLANKGAGAKGAAGTGAGTMEHPNMKRTKPPPPAKSKFINKGSTRETPTKQQNARGSHSNSAASLSALSISPPDRGGKGLVSEPVIGPGMYKVVGTQPVDVAAHLKLLGESLSIIGERLKEHEGQIAVSGSLSVLLDSLLCVLGPLLCLTSQVPETNVCSQDMLSKLLDNTAYIMPGL</sequence>
<dbReference type="GO" id="GO:0005634">
    <property type="term" value="C:nucleus"/>
    <property type="evidence" value="ECO:0007669"/>
    <property type="project" value="UniProtKB-UniRule"/>
</dbReference>
<dbReference type="RefSeq" id="XP_052120879.1">
    <property type="nucleotide sequence ID" value="XM_052264919.1"/>
</dbReference>
<keyword evidence="1" id="KW-0238">DNA-binding</keyword>
<dbReference type="PANTHER" id="PTHR46584">
    <property type="entry name" value="HMG DOMAIN-CONTAINING PROTEIN 4"/>
    <property type="match status" value="1"/>
</dbReference>
<dbReference type="GO" id="GO:0003677">
    <property type="term" value="F:DNA binding"/>
    <property type="evidence" value="ECO:0007669"/>
    <property type="project" value="UniProtKB-UniRule"/>
</dbReference>
<reference evidence="5 6" key="1">
    <citation type="submission" date="2025-04" db="UniProtKB">
        <authorList>
            <consortium name="RefSeq"/>
        </authorList>
    </citation>
    <scope>IDENTIFICATION</scope>
    <source>
        <tissue evidence="5 6">Whole organism</tissue>
    </source>
</reference>
<feature type="region of interest" description="Disordered" evidence="2">
    <location>
        <begin position="1"/>
        <end position="187"/>
    </location>
</feature>
<evidence type="ECO:0000259" key="3">
    <source>
        <dbReference type="PROSITE" id="PS50118"/>
    </source>
</evidence>
<dbReference type="InterPro" id="IPR009071">
    <property type="entry name" value="HMG_box_dom"/>
</dbReference>
<name>A0A6J1TM18_FRAOC</name>
<dbReference type="Gene3D" id="1.10.30.10">
    <property type="entry name" value="High mobility group box domain"/>
    <property type="match status" value="1"/>
</dbReference>
<feature type="compositionally biased region" description="Low complexity" evidence="2">
    <location>
        <begin position="335"/>
        <end position="349"/>
    </location>
</feature>
<organism evidence="4 5">
    <name type="scientific">Frankliniella occidentalis</name>
    <name type="common">Western flower thrips</name>
    <name type="synonym">Euthrips occidentalis</name>
    <dbReference type="NCBI Taxonomy" id="133901"/>
    <lineage>
        <taxon>Eukaryota</taxon>
        <taxon>Metazoa</taxon>
        <taxon>Ecdysozoa</taxon>
        <taxon>Arthropoda</taxon>
        <taxon>Hexapoda</taxon>
        <taxon>Insecta</taxon>
        <taxon>Pterygota</taxon>
        <taxon>Neoptera</taxon>
        <taxon>Paraneoptera</taxon>
        <taxon>Thysanoptera</taxon>
        <taxon>Terebrantia</taxon>
        <taxon>Thripoidea</taxon>
        <taxon>Thripidae</taxon>
        <taxon>Frankliniella</taxon>
    </lineage>
</organism>
<accession>A0A6J1TM18</accession>
<dbReference type="Proteomes" id="UP000504606">
    <property type="component" value="Unplaced"/>
</dbReference>
<feature type="DNA-binding region" description="HMG box" evidence="1">
    <location>
        <begin position="224"/>
        <end position="279"/>
    </location>
</feature>
<evidence type="ECO:0000256" key="2">
    <source>
        <dbReference type="SAM" id="MobiDB-lite"/>
    </source>
</evidence>
<evidence type="ECO:0000313" key="6">
    <source>
        <dbReference type="RefSeq" id="XP_052120879.1"/>
    </source>
</evidence>
<dbReference type="SUPFAM" id="SSF47095">
    <property type="entry name" value="HMG-box"/>
    <property type="match status" value="1"/>
</dbReference>
<dbReference type="AlphaFoldDB" id="A0A6J1TM18"/>
<evidence type="ECO:0000313" key="5">
    <source>
        <dbReference type="RefSeq" id="XP_026294338.1"/>
    </source>
</evidence>
<dbReference type="KEGG" id="foc:113218278"/>
<protein>
    <submittedName>
        <fullName evidence="5 6">HMG box-containing protein 4</fullName>
    </submittedName>
</protein>
<dbReference type="OrthoDB" id="4777606at2759"/>
<feature type="compositionally biased region" description="Basic residues" evidence="2">
    <location>
        <begin position="1"/>
        <end position="11"/>
    </location>
</feature>
<keyword evidence="4" id="KW-1185">Reference proteome</keyword>
<gene>
    <name evidence="5 6" type="primary">LOC113218278</name>
</gene>
<feature type="compositionally biased region" description="Acidic residues" evidence="2">
    <location>
        <begin position="147"/>
        <end position="168"/>
    </location>
</feature>
<dbReference type="Pfam" id="PF00505">
    <property type="entry name" value="HMG_box"/>
    <property type="match status" value="1"/>
</dbReference>
<dbReference type="InterPro" id="IPR042477">
    <property type="entry name" value="HMGXB4"/>
</dbReference>
<dbReference type="PANTHER" id="PTHR46584:SF1">
    <property type="entry name" value="HMG DOMAIN-CONTAINING PROTEIN 4"/>
    <property type="match status" value="1"/>
</dbReference>
<dbReference type="InterPro" id="IPR036910">
    <property type="entry name" value="HMG_box_dom_sf"/>
</dbReference>
<evidence type="ECO:0000256" key="1">
    <source>
        <dbReference type="PROSITE-ProRule" id="PRU00267"/>
    </source>
</evidence>
<feature type="region of interest" description="Disordered" evidence="2">
    <location>
        <begin position="283"/>
        <end position="360"/>
    </location>
</feature>
<proteinExistence type="predicted"/>
<keyword evidence="1" id="KW-0539">Nucleus</keyword>
<dbReference type="SMART" id="SM00398">
    <property type="entry name" value="HMG"/>
    <property type="match status" value="1"/>
</dbReference>
<feature type="domain" description="HMG box" evidence="3">
    <location>
        <begin position="224"/>
        <end position="279"/>
    </location>
</feature>